<dbReference type="RefSeq" id="WP_114616185.1">
    <property type="nucleotide sequence ID" value="NZ_PPTO01000017.1"/>
</dbReference>
<protein>
    <recommendedName>
        <fullName evidence="2">DUF4130 domain-containing protein</fullName>
    </recommendedName>
</protein>
<feature type="domain" description="DUF4130" evidence="2">
    <location>
        <begin position="88"/>
        <end position="247"/>
    </location>
</feature>
<dbReference type="NCBIfam" id="TIGR03915">
    <property type="entry name" value="SAM_7_link_chp"/>
    <property type="match status" value="1"/>
</dbReference>
<dbReference type="AlphaFoldDB" id="A0A369LCK7"/>
<dbReference type="Pfam" id="PF13566">
    <property type="entry name" value="DUF4130"/>
    <property type="match status" value="1"/>
</dbReference>
<gene>
    <name evidence="3" type="ORF">C1881_08970</name>
</gene>
<proteinExistence type="predicted"/>
<comment type="caution">
    <text evidence="3">The sequence shown here is derived from an EMBL/GenBank/DDBJ whole genome shotgun (WGS) entry which is preliminary data.</text>
</comment>
<dbReference type="InterPro" id="IPR025404">
    <property type="entry name" value="DUF4130"/>
</dbReference>
<reference evidence="3 4" key="1">
    <citation type="journal article" date="2018" name="Elife">
        <title>Discovery and characterization of a prevalent human gut bacterial enzyme sufficient for the inactivation of a family of plant toxins.</title>
        <authorList>
            <person name="Koppel N."/>
            <person name="Bisanz J.E."/>
            <person name="Pandelia M.E."/>
            <person name="Turnbaugh P.J."/>
            <person name="Balskus E.P."/>
        </authorList>
    </citation>
    <scope>NUCLEOTIDE SEQUENCE [LARGE SCALE GENOMIC DNA]</scope>
    <source>
        <strain evidence="3 4">OB21 GAM31</strain>
    </source>
</reference>
<evidence type="ECO:0000313" key="4">
    <source>
        <dbReference type="Proteomes" id="UP000253975"/>
    </source>
</evidence>
<sequence length="284" mass="32137">MDDLELAYVHDGSLEGLLTAVFLAFERKEYPSDVSASCRFMPRLGQRIVEVETNMERAWRVRAGIIRVCGMETYQCVVAASLSDEPDAGSSILSFVRYAMKRGPRARFDKAAPDAERFAEIVRSVRNERHYWVQFMRFSKTRDGVYVAVCNPKASVVPLLMGWFSARFNTQPFIVFDEVHHVAGVSHNGEWQLVHSPDFVVPPAAVDDAFYEQAWKTFYDSVAIDARYNPELRRSFMPKRLWKNIVELSDVSLGGPGIKEERRPLPKQRNGALKGSAAGGLLNQ</sequence>
<evidence type="ECO:0000256" key="1">
    <source>
        <dbReference type="SAM" id="MobiDB-lite"/>
    </source>
</evidence>
<dbReference type="Proteomes" id="UP000253975">
    <property type="component" value="Unassembled WGS sequence"/>
</dbReference>
<feature type="compositionally biased region" description="Low complexity" evidence="1">
    <location>
        <begin position="271"/>
        <end position="284"/>
    </location>
</feature>
<evidence type="ECO:0000259" key="2">
    <source>
        <dbReference type="Pfam" id="PF13566"/>
    </source>
</evidence>
<organism evidence="3 4">
    <name type="scientific">Slackia isoflavoniconvertens</name>
    <dbReference type="NCBI Taxonomy" id="572010"/>
    <lineage>
        <taxon>Bacteria</taxon>
        <taxon>Bacillati</taxon>
        <taxon>Actinomycetota</taxon>
        <taxon>Coriobacteriia</taxon>
        <taxon>Eggerthellales</taxon>
        <taxon>Eggerthellaceae</taxon>
        <taxon>Slackia</taxon>
    </lineage>
</organism>
<name>A0A369LCK7_9ACTN</name>
<accession>A0A369LCK7</accession>
<dbReference type="EMBL" id="PPTO01000017">
    <property type="protein sequence ID" value="RDB55885.1"/>
    <property type="molecule type" value="Genomic_DNA"/>
</dbReference>
<evidence type="ECO:0000313" key="3">
    <source>
        <dbReference type="EMBL" id="RDB55885.1"/>
    </source>
</evidence>
<dbReference type="InterPro" id="IPR023875">
    <property type="entry name" value="DNA_repair_put"/>
</dbReference>
<feature type="region of interest" description="Disordered" evidence="1">
    <location>
        <begin position="257"/>
        <end position="284"/>
    </location>
</feature>